<name>A0ACB8DDS1_DERSI</name>
<sequence>MGRQDDHGLLLATQALYETVRDLLQLPGEGVDLRPFDMRLKPMVLMAVVDSNYILMLAQKAIIAMVVSSRTPHLEKPFNRNASLWLLLLEFLERPLLHLSP</sequence>
<keyword evidence="2" id="KW-1185">Reference proteome</keyword>
<accession>A0ACB8DDS1</accession>
<comment type="caution">
    <text evidence="1">The sequence shown here is derived from an EMBL/GenBank/DDBJ whole genome shotgun (WGS) entry which is preliminary data.</text>
</comment>
<protein>
    <submittedName>
        <fullName evidence="1">Uncharacterized protein</fullName>
    </submittedName>
</protein>
<proteinExistence type="predicted"/>
<reference evidence="1" key="1">
    <citation type="submission" date="2020-05" db="EMBL/GenBank/DDBJ databases">
        <title>Large-scale comparative analyses of tick genomes elucidate their genetic diversity and vector capacities.</title>
        <authorList>
            <person name="Jia N."/>
            <person name="Wang J."/>
            <person name="Shi W."/>
            <person name="Du L."/>
            <person name="Sun Y."/>
            <person name="Zhan W."/>
            <person name="Jiang J."/>
            <person name="Wang Q."/>
            <person name="Zhang B."/>
            <person name="Ji P."/>
            <person name="Sakyi L.B."/>
            <person name="Cui X."/>
            <person name="Yuan T."/>
            <person name="Jiang B."/>
            <person name="Yang W."/>
            <person name="Lam T.T.-Y."/>
            <person name="Chang Q."/>
            <person name="Ding S."/>
            <person name="Wang X."/>
            <person name="Zhu J."/>
            <person name="Ruan X."/>
            <person name="Zhao L."/>
            <person name="Wei J."/>
            <person name="Que T."/>
            <person name="Du C."/>
            <person name="Cheng J."/>
            <person name="Dai P."/>
            <person name="Han X."/>
            <person name="Huang E."/>
            <person name="Gao Y."/>
            <person name="Liu J."/>
            <person name="Shao H."/>
            <person name="Ye R."/>
            <person name="Li L."/>
            <person name="Wei W."/>
            <person name="Wang X."/>
            <person name="Wang C."/>
            <person name="Yang T."/>
            <person name="Huo Q."/>
            <person name="Li W."/>
            <person name="Guo W."/>
            <person name="Chen H."/>
            <person name="Zhou L."/>
            <person name="Ni X."/>
            <person name="Tian J."/>
            <person name="Zhou Y."/>
            <person name="Sheng Y."/>
            <person name="Liu T."/>
            <person name="Pan Y."/>
            <person name="Xia L."/>
            <person name="Li J."/>
            <person name="Zhao F."/>
            <person name="Cao W."/>
        </authorList>
    </citation>
    <scope>NUCLEOTIDE SEQUENCE</scope>
    <source>
        <strain evidence="1">Dsil-2018</strain>
    </source>
</reference>
<gene>
    <name evidence="1" type="ORF">HPB49_014197</name>
</gene>
<dbReference type="EMBL" id="CM023471">
    <property type="protein sequence ID" value="KAH7966185.1"/>
    <property type="molecule type" value="Genomic_DNA"/>
</dbReference>
<evidence type="ECO:0000313" key="1">
    <source>
        <dbReference type="EMBL" id="KAH7966185.1"/>
    </source>
</evidence>
<evidence type="ECO:0000313" key="2">
    <source>
        <dbReference type="Proteomes" id="UP000821865"/>
    </source>
</evidence>
<organism evidence="1 2">
    <name type="scientific">Dermacentor silvarum</name>
    <name type="common">Tick</name>
    <dbReference type="NCBI Taxonomy" id="543639"/>
    <lineage>
        <taxon>Eukaryota</taxon>
        <taxon>Metazoa</taxon>
        <taxon>Ecdysozoa</taxon>
        <taxon>Arthropoda</taxon>
        <taxon>Chelicerata</taxon>
        <taxon>Arachnida</taxon>
        <taxon>Acari</taxon>
        <taxon>Parasitiformes</taxon>
        <taxon>Ixodida</taxon>
        <taxon>Ixodoidea</taxon>
        <taxon>Ixodidae</taxon>
        <taxon>Rhipicephalinae</taxon>
        <taxon>Dermacentor</taxon>
    </lineage>
</organism>
<dbReference type="Proteomes" id="UP000821865">
    <property type="component" value="Chromosome 2"/>
</dbReference>